<accession>A0A934PM79</accession>
<evidence type="ECO:0000259" key="2">
    <source>
        <dbReference type="Pfam" id="PF08787"/>
    </source>
</evidence>
<evidence type="ECO:0000256" key="1">
    <source>
        <dbReference type="SAM" id="SignalP"/>
    </source>
</evidence>
<dbReference type="SUPFAM" id="SSF49899">
    <property type="entry name" value="Concanavalin A-like lectins/glucanases"/>
    <property type="match status" value="1"/>
</dbReference>
<protein>
    <submittedName>
        <fullName evidence="3">Polysaccharide lyase family 7 protein</fullName>
    </submittedName>
</protein>
<dbReference type="EMBL" id="JAEHFV010000006">
    <property type="protein sequence ID" value="MBK0370766.1"/>
    <property type="molecule type" value="Genomic_DNA"/>
</dbReference>
<keyword evidence="4" id="KW-1185">Reference proteome</keyword>
<feature type="signal peptide" evidence="1">
    <location>
        <begin position="1"/>
        <end position="21"/>
    </location>
</feature>
<dbReference type="Pfam" id="PF08787">
    <property type="entry name" value="Alginate_lyase2"/>
    <property type="match status" value="1"/>
</dbReference>
<dbReference type="GO" id="GO:0016829">
    <property type="term" value="F:lyase activity"/>
    <property type="evidence" value="ECO:0007669"/>
    <property type="project" value="UniProtKB-KW"/>
</dbReference>
<proteinExistence type="predicted"/>
<evidence type="ECO:0000313" key="4">
    <source>
        <dbReference type="Proteomes" id="UP000609172"/>
    </source>
</evidence>
<sequence length="269" mass="31066">MKKMNICWCFLLTLCMGLVHAQKTPKIDLSLWKLSIPEGSTKTFKAPKLLDYANDKDIQKYMFNDLNDKSLVFYSFPSIKSKRPYTKTELKEQNSFGSDIGWTFKEGAKLKIVARMGDISKKNDKNPRVIFVQIGGRISDDQANLIGASDNDAPAILKVYWDNGYIKLRSKKLKNGVVGNDIYREDSWEDDDGYTFKDKVDQDKFTFEIEITDGKMEVTLNKRETKEYSGINYQKWNNFDNYFTVGCNLQSEEVGSFANMKFYTLEVTH</sequence>
<keyword evidence="3" id="KW-0456">Lyase</keyword>
<organism evidence="3 4">
    <name type="scientific">Flavobacterium agrisoli</name>
    <dbReference type="NCBI Taxonomy" id="2793066"/>
    <lineage>
        <taxon>Bacteria</taxon>
        <taxon>Pseudomonadati</taxon>
        <taxon>Bacteroidota</taxon>
        <taxon>Flavobacteriia</taxon>
        <taxon>Flavobacteriales</taxon>
        <taxon>Flavobacteriaceae</taxon>
        <taxon>Flavobacterium</taxon>
    </lineage>
</organism>
<keyword evidence="1" id="KW-0732">Signal</keyword>
<dbReference type="RefSeq" id="WP_200106898.1">
    <property type="nucleotide sequence ID" value="NZ_JAEHFV010000006.1"/>
</dbReference>
<dbReference type="Gene3D" id="2.60.120.200">
    <property type="match status" value="1"/>
</dbReference>
<feature type="domain" description="Alginate lyase 2" evidence="2">
    <location>
        <begin position="27"/>
        <end position="269"/>
    </location>
</feature>
<dbReference type="InterPro" id="IPR013320">
    <property type="entry name" value="ConA-like_dom_sf"/>
</dbReference>
<feature type="chain" id="PRO_5036953159" evidence="1">
    <location>
        <begin position="22"/>
        <end position="269"/>
    </location>
</feature>
<evidence type="ECO:0000313" key="3">
    <source>
        <dbReference type="EMBL" id="MBK0370766.1"/>
    </source>
</evidence>
<gene>
    <name evidence="3" type="ORF">I5M07_13095</name>
</gene>
<comment type="caution">
    <text evidence="3">The sequence shown here is derived from an EMBL/GenBank/DDBJ whole genome shotgun (WGS) entry which is preliminary data.</text>
</comment>
<dbReference type="GO" id="GO:0005975">
    <property type="term" value="P:carbohydrate metabolic process"/>
    <property type="evidence" value="ECO:0007669"/>
    <property type="project" value="UniProtKB-ARBA"/>
</dbReference>
<dbReference type="AlphaFoldDB" id="A0A934PM79"/>
<dbReference type="Proteomes" id="UP000609172">
    <property type="component" value="Unassembled WGS sequence"/>
</dbReference>
<dbReference type="InterPro" id="IPR014895">
    <property type="entry name" value="Alginate_lyase_2"/>
</dbReference>
<reference evidence="3" key="1">
    <citation type="submission" date="2020-12" db="EMBL/GenBank/DDBJ databases">
        <title>Bacterial novel species Flavobacterium sp. SE-1-e isolated from soil.</title>
        <authorList>
            <person name="Jung H.-Y."/>
        </authorList>
    </citation>
    <scope>NUCLEOTIDE SEQUENCE</scope>
    <source>
        <strain evidence="3">SE-1-e</strain>
    </source>
</reference>
<name>A0A934PM79_9FLAO</name>
<dbReference type="GO" id="GO:0004553">
    <property type="term" value="F:hydrolase activity, hydrolyzing O-glycosyl compounds"/>
    <property type="evidence" value="ECO:0007669"/>
    <property type="project" value="UniProtKB-ARBA"/>
</dbReference>